<reference evidence="2" key="1">
    <citation type="submission" date="2020-05" db="EMBL/GenBank/DDBJ databases">
        <title>Mycena genomes resolve the evolution of fungal bioluminescence.</title>
        <authorList>
            <person name="Tsai I.J."/>
        </authorList>
    </citation>
    <scope>NUCLEOTIDE SEQUENCE</scope>
    <source>
        <strain evidence="2">110903Hualien_Pintung</strain>
    </source>
</reference>
<dbReference type="Proteomes" id="UP000613580">
    <property type="component" value="Unassembled WGS sequence"/>
</dbReference>
<feature type="compositionally biased region" description="Low complexity" evidence="1">
    <location>
        <begin position="188"/>
        <end position="198"/>
    </location>
</feature>
<keyword evidence="2" id="KW-0418">Kinase</keyword>
<evidence type="ECO:0000313" key="3">
    <source>
        <dbReference type="Proteomes" id="UP000613580"/>
    </source>
</evidence>
<gene>
    <name evidence="2" type="ORF">HMN09_00578300</name>
</gene>
<dbReference type="EMBL" id="JACAZE010000007">
    <property type="protein sequence ID" value="KAF7310365.1"/>
    <property type="molecule type" value="Genomic_DNA"/>
</dbReference>
<evidence type="ECO:0000313" key="2">
    <source>
        <dbReference type="EMBL" id="KAF7310365.1"/>
    </source>
</evidence>
<keyword evidence="2" id="KW-0808">Transferase</keyword>
<evidence type="ECO:0000256" key="1">
    <source>
        <dbReference type="SAM" id="MobiDB-lite"/>
    </source>
</evidence>
<dbReference type="GO" id="GO:0016301">
    <property type="term" value="F:kinase activity"/>
    <property type="evidence" value="ECO:0007669"/>
    <property type="project" value="UniProtKB-KW"/>
</dbReference>
<protein>
    <submittedName>
        <fullName evidence="2">Protein kinase domain-containing protein</fullName>
    </submittedName>
</protein>
<name>A0A8H6T3U4_MYCCL</name>
<feature type="compositionally biased region" description="Low complexity" evidence="1">
    <location>
        <begin position="215"/>
        <end position="225"/>
    </location>
</feature>
<accession>A0A8H6T3U4</accession>
<proteinExistence type="predicted"/>
<feature type="region of interest" description="Disordered" evidence="1">
    <location>
        <begin position="87"/>
        <end position="106"/>
    </location>
</feature>
<comment type="caution">
    <text evidence="2">The sequence shown here is derived from an EMBL/GenBank/DDBJ whole genome shotgun (WGS) entry which is preliminary data.</text>
</comment>
<dbReference type="AlphaFoldDB" id="A0A8H6T3U4"/>
<feature type="region of interest" description="Disordered" evidence="1">
    <location>
        <begin position="179"/>
        <end position="234"/>
    </location>
</feature>
<sequence length="234" mass="25409">MFGHRETRREKAQKAFNEVIALYGTHNHGVSSDDHRNYHTLVREFNDALSTNLEASNKYWDELFDRAKGLKKRIRKSSDERRVNNVLDPLAGGSKKKSAHPAGYGHTPGQHSIEANMVMAGAAQSMNFTPQYFSQQAQQSDYSAIGYPAQYSQPPVYYGQAAQGAYGYQYPPPGASHSGYAHGGGPAAYGYGQAGPSAIAEEEDPQPRLSFDSLGSSMEGYHSGSSGHGGTGRQ</sequence>
<keyword evidence="3" id="KW-1185">Reference proteome</keyword>
<organism evidence="2 3">
    <name type="scientific">Mycena chlorophos</name>
    <name type="common">Agaric fungus</name>
    <name type="synonym">Agaricus chlorophos</name>
    <dbReference type="NCBI Taxonomy" id="658473"/>
    <lineage>
        <taxon>Eukaryota</taxon>
        <taxon>Fungi</taxon>
        <taxon>Dikarya</taxon>
        <taxon>Basidiomycota</taxon>
        <taxon>Agaricomycotina</taxon>
        <taxon>Agaricomycetes</taxon>
        <taxon>Agaricomycetidae</taxon>
        <taxon>Agaricales</taxon>
        <taxon>Marasmiineae</taxon>
        <taxon>Mycenaceae</taxon>
        <taxon>Mycena</taxon>
    </lineage>
</organism>